<evidence type="ECO:0000313" key="2">
    <source>
        <dbReference type="EMBL" id="KAK1838380.1"/>
    </source>
</evidence>
<accession>A0AAD9E7M3</accession>
<keyword evidence="3" id="KW-1185">Reference proteome</keyword>
<organism evidence="2 3">
    <name type="scientific">Colletotrichum chrysophilum</name>
    <dbReference type="NCBI Taxonomy" id="1836956"/>
    <lineage>
        <taxon>Eukaryota</taxon>
        <taxon>Fungi</taxon>
        <taxon>Dikarya</taxon>
        <taxon>Ascomycota</taxon>
        <taxon>Pezizomycotina</taxon>
        <taxon>Sordariomycetes</taxon>
        <taxon>Hypocreomycetidae</taxon>
        <taxon>Glomerellales</taxon>
        <taxon>Glomerellaceae</taxon>
        <taxon>Colletotrichum</taxon>
        <taxon>Colletotrichum gloeosporioides species complex</taxon>
    </lineage>
</organism>
<protein>
    <submittedName>
        <fullName evidence="2">Uncharacterized protein</fullName>
    </submittedName>
</protein>
<dbReference type="EMBL" id="JAQOWY010000841">
    <property type="protein sequence ID" value="KAK1838380.1"/>
    <property type="molecule type" value="Genomic_DNA"/>
</dbReference>
<dbReference type="AlphaFoldDB" id="A0AAD9E7M3"/>
<feature type="region of interest" description="Disordered" evidence="1">
    <location>
        <begin position="62"/>
        <end position="94"/>
    </location>
</feature>
<dbReference type="Proteomes" id="UP001243330">
    <property type="component" value="Unassembled WGS sequence"/>
</dbReference>
<comment type="caution">
    <text evidence="2">The sequence shown here is derived from an EMBL/GenBank/DDBJ whole genome shotgun (WGS) entry which is preliminary data.</text>
</comment>
<evidence type="ECO:0000256" key="1">
    <source>
        <dbReference type="SAM" id="MobiDB-lite"/>
    </source>
</evidence>
<sequence>MLICCKCKAAVRPRRGIESHFRHEHQLKGDVLRDIKDYYSRMDLADPKCTAELDAEDAERLRRGDLKEDMDRDSSWVKRRDEAGSKIKTARENG</sequence>
<gene>
    <name evidence="2" type="ORF">CCHR01_18996</name>
</gene>
<reference evidence="2" key="1">
    <citation type="submission" date="2023-01" db="EMBL/GenBank/DDBJ databases">
        <title>Colletotrichum chrysophilum M932 genome sequence.</title>
        <authorList>
            <person name="Baroncelli R."/>
        </authorList>
    </citation>
    <scope>NUCLEOTIDE SEQUENCE</scope>
    <source>
        <strain evidence="2">M932</strain>
    </source>
</reference>
<name>A0AAD9E7M3_9PEZI</name>
<proteinExistence type="predicted"/>
<evidence type="ECO:0000313" key="3">
    <source>
        <dbReference type="Proteomes" id="UP001243330"/>
    </source>
</evidence>